<sequence>MATAQTIIEGALRNLRVTKRGFTSATEDLTEGLGALNQLIDSLSAGGIFVPFRTRETFAVAAEQSSYTIGIGGDLNTARPVKIDAITVRREGIDYTVNRYGLAEYNALSLKDTSTIPRNYYYEATNPLGTIYFDFQPKTDYTLTLDSLKGLPQFATLGTDLALLEGYERGFKYLLAEELADEYDKPISPTLQKKIHESKDMMLTASMSYKTTYSRVDVALLGGHGRYNIYKGE</sequence>
<evidence type="ECO:0000313" key="1">
    <source>
        <dbReference type="EMBL" id="VAX07948.1"/>
    </source>
</evidence>
<reference evidence="1" key="1">
    <citation type="submission" date="2018-06" db="EMBL/GenBank/DDBJ databases">
        <authorList>
            <person name="Zhirakovskaya E."/>
        </authorList>
    </citation>
    <scope>NUCLEOTIDE SEQUENCE</scope>
</reference>
<dbReference type="InterPro" id="IPR038258">
    <property type="entry name" value="Gp4_sf"/>
</dbReference>
<dbReference type="EMBL" id="UOFW01000228">
    <property type="protein sequence ID" value="VAX07948.1"/>
    <property type="molecule type" value="Genomic_DNA"/>
</dbReference>
<dbReference type="AlphaFoldDB" id="A0A3B1B953"/>
<protein>
    <submittedName>
        <fullName evidence="1">Uncharacterized protein</fullName>
    </submittedName>
</protein>
<gene>
    <name evidence="1" type="ORF">MNBD_ALPHA03-1273</name>
</gene>
<organism evidence="1">
    <name type="scientific">hydrothermal vent metagenome</name>
    <dbReference type="NCBI Taxonomy" id="652676"/>
    <lineage>
        <taxon>unclassified sequences</taxon>
        <taxon>metagenomes</taxon>
        <taxon>ecological metagenomes</taxon>
    </lineage>
</organism>
<dbReference type="Gene3D" id="1.10.3230.20">
    <property type="entry name" value="P22 tail accessory factor (Gp4)"/>
    <property type="match status" value="2"/>
</dbReference>
<proteinExistence type="predicted"/>
<accession>A0A3B1B953</accession>
<name>A0A3B1B953_9ZZZZ</name>